<gene>
    <name evidence="2" type="ORF">PRZ48_008856</name>
</gene>
<proteinExistence type="predicted"/>
<name>A0ABR0EGS4_ZASCE</name>
<organism evidence="2 3">
    <name type="scientific">Zasmidium cellare</name>
    <name type="common">Wine cellar mold</name>
    <name type="synonym">Racodium cellare</name>
    <dbReference type="NCBI Taxonomy" id="395010"/>
    <lineage>
        <taxon>Eukaryota</taxon>
        <taxon>Fungi</taxon>
        <taxon>Dikarya</taxon>
        <taxon>Ascomycota</taxon>
        <taxon>Pezizomycotina</taxon>
        <taxon>Dothideomycetes</taxon>
        <taxon>Dothideomycetidae</taxon>
        <taxon>Mycosphaerellales</taxon>
        <taxon>Mycosphaerellaceae</taxon>
        <taxon>Zasmidium</taxon>
    </lineage>
</organism>
<dbReference type="EMBL" id="JAXOVC010000006">
    <property type="protein sequence ID" value="KAK4500667.1"/>
    <property type="molecule type" value="Genomic_DNA"/>
</dbReference>
<feature type="signal peptide" evidence="1">
    <location>
        <begin position="1"/>
        <end position="17"/>
    </location>
</feature>
<dbReference type="Proteomes" id="UP001305779">
    <property type="component" value="Unassembled WGS sequence"/>
</dbReference>
<accession>A0ABR0EGS4</accession>
<feature type="chain" id="PRO_5045247333" evidence="1">
    <location>
        <begin position="18"/>
        <end position="71"/>
    </location>
</feature>
<keyword evidence="1" id="KW-0732">Signal</keyword>
<evidence type="ECO:0000313" key="2">
    <source>
        <dbReference type="EMBL" id="KAK4500667.1"/>
    </source>
</evidence>
<protein>
    <submittedName>
        <fullName evidence="2">Uncharacterized protein</fullName>
    </submittedName>
</protein>
<evidence type="ECO:0000256" key="1">
    <source>
        <dbReference type="SAM" id="SignalP"/>
    </source>
</evidence>
<evidence type="ECO:0000313" key="3">
    <source>
        <dbReference type="Proteomes" id="UP001305779"/>
    </source>
</evidence>
<keyword evidence="3" id="KW-1185">Reference proteome</keyword>
<comment type="caution">
    <text evidence="2">The sequence shown here is derived from an EMBL/GenBank/DDBJ whole genome shotgun (WGS) entry which is preliminary data.</text>
</comment>
<reference evidence="2 3" key="1">
    <citation type="journal article" date="2023" name="G3 (Bethesda)">
        <title>A chromosome-level genome assembly of Zasmidium syzygii isolated from banana leaves.</title>
        <authorList>
            <person name="van Westerhoven A.C."/>
            <person name="Mehrabi R."/>
            <person name="Talebi R."/>
            <person name="Steentjes M.B.F."/>
            <person name="Corcolon B."/>
            <person name="Chong P.A."/>
            <person name="Kema G.H.J."/>
            <person name="Seidl M.F."/>
        </authorList>
    </citation>
    <scope>NUCLEOTIDE SEQUENCE [LARGE SCALE GENOMIC DNA]</scope>
    <source>
        <strain evidence="2 3">P124</strain>
    </source>
</reference>
<sequence>MKITLLATTVFASLATASRTEYGFCSAPGGACIVNNTPPGWPCTQYSCSRTNSACYVVFDDDGTFLEAECT</sequence>